<evidence type="ECO:0000256" key="10">
    <source>
        <dbReference type="ARBA" id="ARBA00023157"/>
    </source>
</evidence>
<keyword evidence="12" id="KW-0961">Cell wall biogenesis/degradation</keyword>
<dbReference type="InterPro" id="IPR011050">
    <property type="entry name" value="Pectin_lyase_fold/virulence"/>
</dbReference>
<reference evidence="17 18" key="1">
    <citation type="submission" date="2023-01" db="EMBL/GenBank/DDBJ databases">
        <authorList>
            <person name="Kreplak J."/>
        </authorList>
    </citation>
    <scope>NUCLEOTIDE SEQUENCE [LARGE SCALE GENOMIC DNA]</scope>
</reference>
<evidence type="ECO:0000256" key="2">
    <source>
        <dbReference type="ARBA" id="ARBA00005184"/>
    </source>
</evidence>
<evidence type="ECO:0000256" key="8">
    <source>
        <dbReference type="ARBA" id="ARBA00022801"/>
    </source>
</evidence>
<dbReference type="PANTHER" id="PTHR31707">
    <property type="entry name" value="PECTINESTERASE"/>
    <property type="match status" value="1"/>
</dbReference>
<keyword evidence="15" id="KW-0472">Membrane</keyword>
<dbReference type="GO" id="GO:0004857">
    <property type="term" value="F:enzyme inhibitor activity"/>
    <property type="evidence" value="ECO:0007669"/>
    <property type="project" value="InterPro"/>
</dbReference>
<dbReference type="Proteomes" id="UP001157006">
    <property type="component" value="Chromosome 2"/>
</dbReference>
<keyword evidence="8" id="KW-0378">Hydrolase</keyword>
<dbReference type="EMBL" id="OX451737">
    <property type="protein sequence ID" value="CAI8598850.1"/>
    <property type="molecule type" value="Genomic_DNA"/>
</dbReference>
<evidence type="ECO:0000256" key="3">
    <source>
        <dbReference type="ARBA" id="ARBA00006027"/>
    </source>
</evidence>
<comment type="pathway">
    <text evidence="2">Glycan metabolism; pectin degradation; 2-dehydro-3-deoxy-D-gluconate from pectin: step 1/5.</text>
</comment>
<evidence type="ECO:0000256" key="5">
    <source>
        <dbReference type="ARBA" id="ARBA00013229"/>
    </source>
</evidence>
<evidence type="ECO:0000256" key="4">
    <source>
        <dbReference type="ARBA" id="ARBA00007786"/>
    </source>
</evidence>
<dbReference type="NCBIfam" id="TIGR01614">
    <property type="entry name" value="PME_inhib"/>
    <property type="match status" value="1"/>
</dbReference>
<organism evidence="17 18">
    <name type="scientific">Vicia faba</name>
    <name type="common">Broad bean</name>
    <name type="synonym">Faba vulgaris</name>
    <dbReference type="NCBI Taxonomy" id="3906"/>
    <lineage>
        <taxon>Eukaryota</taxon>
        <taxon>Viridiplantae</taxon>
        <taxon>Streptophyta</taxon>
        <taxon>Embryophyta</taxon>
        <taxon>Tracheophyta</taxon>
        <taxon>Spermatophyta</taxon>
        <taxon>Magnoliopsida</taxon>
        <taxon>eudicotyledons</taxon>
        <taxon>Gunneridae</taxon>
        <taxon>Pentapetalae</taxon>
        <taxon>rosids</taxon>
        <taxon>fabids</taxon>
        <taxon>Fabales</taxon>
        <taxon>Fabaceae</taxon>
        <taxon>Papilionoideae</taxon>
        <taxon>50 kb inversion clade</taxon>
        <taxon>NPAAA clade</taxon>
        <taxon>Hologalegina</taxon>
        <taxon>IRL clade</taxon>
        <taxon>Fabeae</taxon>
        <taxon>Vicia</taxon>
    </lineage>
</organism>
<evidence type="ECO:0000313" key="18">
    <source>
        <dbReference type="Proteomes" id="UP001157006"/>
    </source>
</evidence>
<keyword evidence="6" id="KW-0134">Cell wall</keyword>
<dbReference type="SUPFAM" id="SSF51126">
    <property type="entry name" value="Pectin lyase-like"/>
    <property type="match status" value="1"/>
</dbReference>
<dbReference type="AlphaFoldDB" id="A0AAV0ZJK5"/>
<keyword evidence="15" id="KW-0812">Transmembrane</keyword>
<dbReference type="Pfam" id="PF01095">
    <property type="entry name" value="Pectinesterase"/>
    <property type="match status" value="1"/>
</dbReference>
<dbReference type="Pfam" id="PF04043">
    <property type="entry name" value="PMEI"/>
    <property type="match status" value="1"/>
</dbReference>
<evidence type="ECO:0000256" key="12">
    <source>
        <dbReference type="ARBA" id="ARBA00023316"/>
    </source>
</evidence>
<evidence type="ECO:0000256" key="1">
    <source>
        <dbReference type="ARBA" id="ARBA00004191"/>
    </source>
</evidence>
<dbReference type="CDD" id="cd15798">
    <property type="entry name" value="PMEI-like_3"/>
    <property type="match status" value="1"/>
</dbReference>
<dbReference type="InterPro" id="IPR012334">
    <property type="entry name" value="Pectin_lyas_fold"/>
</dbReference>
<feature type="transmembrane region" description="Helical" evidence="15">
    <location>
        <begin position="21"/>
        <end position="42"/>
    </location>
</feature>
<evidence type="ECO:0000256" key="7">
    <source>
        <dbReference type="ARBA" id="ARBA00022525"/>
    </source>
</evidence>
<evidence type="ECO:0000256" key="11">
    <source>
        <dbReference type="ARBA" id="ARBA00023180"/>
    </source>
</evidence>
<sequence length="562" mass="62325">MSNTHLRKPIKQVHIPIFTSTLFLLSMATLSFLFLFLCLSFSQSHSSTNLRIIQLACQATRFPLQCQTSLSSLSHYNLPANPDPLHIIHSAISLSSINLNVANSMLTSILDASAGNQTRVNVAKSCLQVFQYSHYRISLAVDALSRGRIKDARAFMTAALSYQYNCWSGLKYANDTSLVFKTMSFLESLTALSSNALSMILSYHLFGNDTDSWRPPRTERDGFWEDSGSAVFGQGPSVPTNLKPDVKVCKDTGNGCYGTVQEAVDAAPDNMDIGGGRRFVIHIKKGVYEETVRIPLRKRNLVFLGDGIGKTVITGSASVGLQMGMTTYDSATVGVVGDGFMAKDLTIQNTAGANAHQAVAFRSDSDLSVIENCEFIGNQDTLYAHSLRQFYKSCRIIGNVDFIFGNSASFFQDCEILVQPRQARPKKGENNAITAHGRTDPAQSTGFVFHNCLINGTEKYMELYYDKPKVHKNYLGRPWKEYSRTLFINSFMEAIITPQGWMPWSGDFALNTLYYGEIDNSGPGSNLTKRVSWSSQVPAEHVYTYSVQGFIQGDDWDSRISY</sequence>
<accession>A0AAV0ZJK5</accession>
<keyword evidence="18" id="KW-1185">Reference proteome</keyword>
<evidence type="ECO:0000256" key="14">
    <source>
        <dbReference type="ARBA" id="ARBA00057335"/>
    </source>
</evidence>
<protein>
    <recommendedName>
        <fullName evidence="5">pectinesterase</fullName>
        <ecNumber evidence="5">3.1.1.11</ecNumber>
    </recommendedName>
</protein>
<comment type="subcellular location">
    <subcellularLocation>
        <location evidence="1">Secreted</location>
        <location evidence="1">Cell wall</location>
    </subcellularLocation>
</comment>
<evidence type="ECO:0000256" key="6">
    <source>
        <dbReference type="ARBA" id="ARBA00022512"/>
    </source>
</evidence>
<dbReference type="GO" id="GO:0042545">
    <property type="term" value="P:cell wall modification"/>
    <property type="evidence" value="ECO:0007669"/>
    <property type="project" value="InterPro"/>
</dbReference>
<evidence type="ECO:0000259" key="16">
    <source>
        <dbReference type="SMART" id="SM00856"/>
    </source>
</evidence>
<comment type="catalytic activity">
    <reaction evidence="13">
        <text>[(1-&gt;4)-alpha-D-galacturonosyl methyl ester](n) + n H2O = [(1-&gt;4)-alpha-D-galacturonosyl](n) + n methanol + n H(+)</text>
        <dbReference type="Rhea" id="RHEA:22380"/>
        <dbReference type="Rhea" id="RHEA-COMP:14570"/>
        <dbReference type="Rhea" id="RHEA-COMP:14573"/>
        <dbReference type="ChEBI" id="CHEBI:15377"/>
        <dbReference type="ChEBI" id="CHEBI:15378"/>
        <dbReference type="ChEBI" id="CHEBI:17790"/>
        <dbReference type="ChEBI" id="CHEBI:140522"/>
        <dbReference type="ChEBI" id="CHEBI:140523"/>
        <dbReference type="EC" id="3.1.1.11"/>
    </reaction>
</comment>
<dbReference type="Gene3D" id="2.160.20.10">
    <property type="entry name" value="Single-stranded right-handed beta-helix, Pectin lyase-like"/>
    <property type="match status" value="1"/>
</dbReference>
<dbReference type="GO" id="GO:0030599">
    <property type="term" value="F:pectinesterase activity"/>
    <property type="evidence" value="ECO:0007669"/>
    <property type="project" value="UniProtKB-EC"/>
</dbReference>
<evidence type="ECO:0000256" key="15">
    <source>
        <dbReference type="SAM" id="Phobius"/>
    </source>
</evidence>
<keyword evidence="11" id="KW-0325">Glycoprotein</keyword>
<dbReference type="InterPro" id="IPR006501">
    <property type="entry name" value="Pectinesterase_inhib_dom"/>
</dbReference>
<gene>
    <name evidence="17" type="ORF">VFH_II147640</name>
</gene>
<keyword evidence="7" id="KW-0964">Secreted</keyword>
<dbReference type="FunFam" id="2.160.20.10:FF:000029">
    <property type="entry name" value="Pectinesterase 4"/>
    <property type="match status" value="1"/>
</dbReference>
<dbReference type="Gene3D" id="1.20.140.40">
    <property type="entry name" value="Invertase/pectin methylesterase inhibitor family protein"/>
    <property type="match status" value="1"/>
</dbReference>
<keyword evidence="15" id="KW-1133">Transmembrane helix</keyword>
<evidence type="ECO:0000256" key="13">
    <source>
        <dbReference type="ARBA" id="ARBA00047928"/>
    </source>
</evidence>
<dbReference type="SMART" id="SM00856">
    <property type="entry name" value="PMEI"/>
    <property type="match status" value="1"/>
</dbReference>
<dbReference type="EC" id="3.1.1.11" evidence="5"/>
<feature type="domain" description="Pectinesterase inhibitor" evidence="16">
    <location>
        <begin position="48"/>
        <end position="199"/>
    </location>
</feature>
<dbReference type="SUPFAM" id="SSF101148">
    <property type="entry name" value="Plant invertase/pectin methylesterase inhibitor"/>
    <property type="match status" value="1"/>
</dbReference>
<comment type="function">
    <text evidence="14">Acts in the modification of cell walls via demethylesterification of cell wall pectin.</text>
</comment>
<keyword evidence="10" id="KW-1015">Disulfide bond</keyword>
<dbReference type="InterPro" id="IPR035513">
    <property type="entry name" value="Invertase/methylesterase_inhib"/>
</dbReference>
<proteinExistence type="inferred from homology"/>
<comment type="similarity">
    <text evidence="4">In the C-terminal section; belongs to the pectinesterase family.</text>
</comment>
<comment type="similarity">
    <text evidence="3">In the N-terminal section; belongs to the PMEI family.</text>
</comment>
<evidence type="ECO:0000256" key="9">
    <source>
        <dbReference type="ARBA" id="ARBA00023085"/>
    </source>
</evidence>
<evidence type="ECO:0000313" key="17">
    <source>
        <dbReference type="EMBL" id="CAI8598850.1"/>
    </source>
</evidence>
<keyword evidence="9" id="KW-0063">Aspartyl esterase</keyword>
<dbReference type="InterPro" id="IPR000070">
    <property type="entry name" value="Pectinesterase_cat"/>
</dbReference>
<name>A0AAV0ZJK5_VICFA</name>
<dbReference type="FunFam" id="1.20.140.40:FF:000021">
    <property type="entry name" value="Probable pectinesterase/pectinesterase inhibitor 51"/>
    <property type="match status" value="1"/>
</dbReference>